<name>A0A8B6F9K4_MYTGA</name>
<evidence type="ECO:0000313" key="3">
    <source>
        <dbReference type="EMBL" id="VDI45584.1"/>
    </source>
</evidence>
<feature type="coiled-coil region" evidence="1">
    <location>
        <begin position="398"/>
        <end position="446"/>
    </location>
</feature>
<accession>A0A8B6F9K4</accession>
<dbReference type="EMBL" id="UYJE01006381">
    <property type="protein sequence ID" value="VDI45584.1"/>
    <property type="molecule type" value="Genomic_DNA"/>
</dbReference>
<feature type="compositionally biased region" description="Low complexity" evidence="2">
    <location>
        <begin position="28"/>
        <end position="37"/>
    </location>
</feature>
<comment type="caution">
    <text evidence="3">The sequence shown here is derived from an EMBL/GenBank/DDBJ whole genome shotgun (WGS) entry which is preliminary data.</text>
</comment>
<keyword evidence="1" id="KW-0175">Coiled coil</keyword>
<feature type="region of interest" description="Disordered" evidence="2">
    <location>
        <begin position="209"/>
        <end position="281"/>
    </location>
</feature>
<feature type="compositionally biased region" description="Polar residues" evidence="2">
    <location>
        <begin position="256"/>
        <end position="281"/>
    </location>
</feature>
<dbReference type="Proteomes" id="UP000596742">
    <property type="component" value="Unassembled WGS sequence"/>
</dbReference>
<proteinExistence type="predicted"/>
<evidence type="ECO:0000256" key="1">
    <source>
        <dbReference type="SAM" id="Coils"/>
    </source>
</evidence>
<feature type="compositionally biased region" description="Basic residues" evidence="2">
    <location>
        <begin position="228"/>
        <end position="239"/>
    </location>
</feature>
<evidence type="ECO:0000256" key="2">
    <source>
        <dbReference type="SAM" id="MobiDB-lite"/>
    </source>
</evidence>
<keyword evidence="4" id="KW-1185">Reference proteome</keyword>
<gene>
    <name evidence="3" type="ORF">MGAL_10B017975</name>
</gene>
<organism evidence="3 4">
    <name type="scientific">Mytilus galloprovincialis</name>
    <name type="common">Mediterranean mussel</name>
    <dbReference type="NCBI Taxonomy" id="29158"/>
    <lineage>
        <taxon>Eukaryota</taxon>
        <taxon>Metazoa</taxon>
        <taxon>Spiralia</taxon>
        <taxon>Lophotrochozoa</taxon>
        <taxon>Mollusca</taxon>
        <taxon>Bivalvia</taxon>
        <taxon>Autobranchia</taxon>
        <taxon>Pteriomorphia</taxon>
        <taxon>Mytilida</taxon>
        <taxon>Mytiloidea</taxon>
        <taxon>Mytilidae</taxon>
        <taxon>Mytilinae</taxon>
        <taxon>Mytilus</taxon>
    </lineage>
</organism>
<evidence type="ECO:0000313" key="4">
    <source>
        <dbReference type="Proteomes" id="UP000596742"/>
    </source>
</evidence>
<protein>
    <submittedName>
        <fullName evidence="3">Uncharacterized protein</fullName>
    </submittedName>
</protein>
<dbReference type="Gene3D" id="6.10.140.920">
    <property type="match status" value="1"/>
</dbReference>
<feature type="coiled-coil region" evidence="1">
    <location>
        <begin position="142"/>
        <end position="172"/>
    </location>
</feature>
<feature type="region of interest" description="Disordered" evidence="2">
    <location>
        <begin position="1"/>
        <end position="42"/>
    </location>
</feature>
<dbReference type="AlphaFoldDB" id="A0A8B6F9K4"/>
<reference evidence="3" key="1">
    <citation type="submission" date="2018-11" db="EMBL/GenBank/DDBJ databases">
        <authorList>
            <person name="Alioto T."/>
            <person name="Alioto T."/>
        </authorList>
    </citation>
    <scope>NUCLEOTIDE SEQUENCE</scope>
</reference>
<sequence length="459" mass="52774">MPKKADKKITKDKQDKKRKRKKAKGNNSSEGSTSDSSLFTKGKKKKCLGDIKGDENKVFLTDTLSEAFSCLYNNSPTINYDQNSNMNNSINQGFSQYTPIQSSTRNFQYHGQPYQFQQYPSPPPPHQPLPPHLATNGIEMILNELCKKVDSMETKLNKLDSIEERLNKYESKFSAVDVDMKSCKDRISTLEHSAQFMSDIKDEHQAIMSGKRKNVSSDNTLSESDIKKKTRRKPKKPKSKSNEVKNIESNIEGKLNKSSTPNTPVMSDVNKQNTGHPHSSQMVQDHSLFYPMNQQLQYVAPSQTMQQIQPQYCSTPNSFYQSTMQRMSPTSMAQKPPWVDDLFLKMENIDSRLNKLDNIESIVNNMNSKVTKVEYETQILSQRLGEVEHATQHFSDCFDDQRKKILELDTKIKEVNDKINSQSENVKRFNKQISEQKNEIDLTRKKVKDESVKMKEEQL</sequence>
<dbReference type="SUPFAM" id="SSF57997">
    <property type="entry name" value="Tropomyosin"/>
    <property type="match status" value="1"/>
</dbReference>